<geneLocation type="plasmid" evidence="3">
    <name>pvs127</name>
</geneLocation>
<feature type="transmembrane region" description="Helical" evidence="1">
    <location>
        <begin position="56"/>
        <end position="77"/>
    </location>
</feature>
<organism evidence="2 3">
    <name type="scientific">Vibrio scophthalmi</name>
    <dbReference type="NCBI Taxonomy" id="45658"/>
    <lineage>
        <taxon>Bacteria</taxon>
        <taxon>Pseudomonadati</taxon>
        <taxon>Pseudomonadota</taxon>
        <taxon>Gammaproteobacteria</taxon>
        <taxon>Vibrionales</taxon>
        <taxon>Vibrionaceae</taxon>
        <taxon>Vibrio</taxon>
    </lineage>
</organism>
<dbReference type="RefSeq" id="WP_065546890.1">
    <property type="nucleotide sequence ID" value="NZ_CP016416.1"/>
</dbReference>
<dbReference type="Proteomes" id="UP000092528">
    <property type="component" value="Plasmid pVS127"/>
</dbReference>
<keyword evidence="1" id="KW-0812">Transmembrane</keyword>
<gene>
    <name evidence="2" type="ORF">VSVS05_04380</name>
</gene>
<evidence type="ECO:0000256" key="1">
    <source>
        <dbReference type="SAM" id="Phobius"/>
    </source>
</evidence>
<proteinExistence type="predicted"/>
<accession>A0A1C7FH59</accession>
<sequence length="79" mass="9474">MCDEQRRIEERELEKIQLLREISNACKQMNEDRNLNRFEREKLISRRVRFTSNEKWLMGALIMSMIVSLLAIVITFAKS</sequence>
<evidence type="ECO:0000313" key="2">
    <source>
        <dbReference type="EMBL" id="ANU39415.1"/>
    </source>
</evidence>
<keyword evidence="3" id="KW-1185">Reference proteome</keyword>
<keyword evidence="2" id="KW-0614">Plasmid</keyword>
<reference evidence="2 3" key="1">
    <citation type="submission" date="2016-07" db="EMBL/GenBank/DDBJ databases">
        <title>Genome sequencing of Vibrio scophthalmi strain VS-05, an isolated from Paralichthys olivaceus.</title>
        <authorList>
            <person name="Han H.-J."/>
        </authorList>
    </citation>
    <scope>NUCLEOTIDE SEQUENCE [LARGE SCALE GENOMIC DNA]</scope>
    <source>
        <strain evidence="2 3">VS-05</strain>
        <plasmid evidence="3">pvs127</plasmid>
    </source>
</reference>
<name>A0A1C7FH59_9VIBR</name>
<dbReference type="EMBL" id="CP016416">
    <property type="protein sequence ID" value="ANU39415.1"/>
    <property type="molecule type" value="Genomic_DNA"/>
</dbReference>
<keyword evidence="1" id="KW-0472">Membrane</keyword>
<keyword evidence="1" id="KW-1133">Transmembrane helix</keyword>
<protein>
    <submittedName>
        <fullName evidence="2">Uncharacterized protein</fullName>
    </submittedName>
</protein>
<evidence type="ECO:0000313" key="3">
    <source>
        <dbReference type="Proteomes" id="UP000092528"/>
    </source>
</evidence>
<dbReference type="AlphaFoldDB" id="A0A1C7FH59"/>